<evidence type="ECO:0000259" key="8">
    <source>
        <dbReference type="SMART" id="SM00198"/>
    </source>
</evidence>
<protein>
    <submittedName>
        <fullName evidence="10">Venom allergen 3-like</fullName>
    </submittedName>
</protein>
<dbReference type="InterPro" id="IPR035940">
    <property type="entry name" value="CAP_sf"/>
</dbReference>
<dbReference type="GeneID" id="105432431"/>
<name>A0A6I9XIR3_9HYME</name>
<dbReference type="Gene3D" id="3.40.33.10">
    <property type="entry name" value="CAP"/>
    <property type="match status" value="1"/>
</dbReference>
<evidence type="ECO:0000256" key="7">
    <source>
        <dbReference type="SAM" id="SignalP"/>
    </source>
</evidence>
<dbReference type="PANTHER" id="PTHR10334">
    <property type="entry name" value="CYSTEINE-RICH SECRETORY PROTEIN-RELATED"/>
    <property type="match status" value="1"/>
</dbReference>
<sequence length="233" mass="26661">MEGISTLLCFAIIVGKFIGMFATDYCNVQSCANKASHTLCKYTSTEPAAQCTEWSNRGFNDAQKKIIVKKHNELRRKVASGQEKSGRPGPQPAAKNMPDLKWDDELEKIAQRWADQCNFSHDECRDVDRFSVGQNIAMSSMSSSGTESDETRLNNMIQMWYNEVKMFDRNQISNYKFDVNTGHYTQLVWAKTRLIGCGRISYKKPNDWKILYLVCNYGPSGNYIGEKIYEIKK</sequence>
<comment type="similarity">
    <text evidence="2">Belongs to the CRISP family.</text>
</comment>
<dbReference type="OrthoDB" id="43654at2759"/>
<dbReference type="InterPro" id="IPR018244">
    <property type="entry name" value="Allrgn_V5/Tpx1_CS"/>
</dbReference>
<organism evidence="9 10">
    <name type="scientific">Pogonomyrmex barbatus</name>
    <name type="common">red harvester ant</name>
    <dbReference type="NCBI Taxonomy" id="144034"/>
    <lineage>
        <taxon>Eukaryota</taxon>
        <taxon>Metazoa</taxon>
        <taxon>Ecdysozoa</taxon>
        <taxon>Arthropoda</taxon>
        <taxon>Hexapoda</taxon>
        <taxon>Insecta</taxon>
        <taxon>Pterygota</taxon>
        <taxon>Neoptera</taxon>
        <taxon>Endopterygota</taxon>
        <taxon>Hymenoptera</taxon>
        <taxon>Apocrita</taxon>
        <taxon>Aculeata</taxon>
        <taxon>Formicoidea</taxon>
        <taxon>Formicidae</taxon>
        <taxon>Myrmicinae</taxon>
        <taxon>Pogonomyrmex</taxon>
    </lineage>
</organism>
<proteinExistence type="inferred from homology"/>
<evidence type="ECO:0000256" key="5">
    <source>
        <dbReference type="ARBA" id="ARBA00023157"/>
    </source>
</evidence>
<dbReference type="InterPro" id="IPR002413">
    <property type="entry name" value="V5_allergen-like"/>
</dbReference>
<feature type="domain" description="SCP" evidence="8">
    <location>
        <begin position="62"/>
        <end position="225"/>
    </location>
</feature>
<evidence type="ECO:0000256" key="1">
    <source>
        <dbReference type="ARBA" id="ARBA00004613"/>
    </source>
</evidence>
<gene>
    <name evidence="10" type="primary">LOC105432431</name>
</gene>
<dbReference type="SMR" id="A0A6I9XIR3"/>
<dbReference type="PRINTS" id="PR00837">
    <property type="entry name" value="V5TPXLIKE"/>
</dbReference>
<keyword evidence="4 7" id="KW-0732">Signal</keyword>
<evidence type="ECO:0000256" key="2">
    <source>
        <dbReference type="ARBA" id="ARBA00009923"/>
    </source>
</evidence>
<evidence type="ECO:0000313" key="9">
    <source>
        <dbReference type="Proteomes" id="UP000504615"/>
    </source>
</evidence>
<dbReference type="Pfam" id="PF00188">
    <property type="entry name" value="CAP"/>
    <property type="match status" value="1"/>
</dbReference>
<dbReference type="PROSITE" id="PS01009">
    <property type="entry name" value="CRISP_1"/>
    <property type="match status" value="1"/>
</dbReference>
<evidence type="ECO:0000256" key="3">
    <source>
        <dbReference type="ARBA" id="ARBA00022525"/>
    </source>
</evidence>
<feature type="signal peptide" evidence="7">
    <location>
        <begin position="1"/>
        <end position="22"/>
    </location>
</feature>
<feature type="chain" id="PRO_5026976291" evidence="7">
    <location>
        <begin position="23"/>
        <end position="233"/>
    </location>
</feature>
<dbReference type="Proteomes" id="UP000504615">
    <property type="component" value="Unplaced"/>
</dbReference>
<comment type="subcellular location">
    <subcellularLocation>
        <location evidence="1">Secreted</location>
    </subcellularLocation>
</comment>
<evidence type="ECO:0000256" key="6">
    <source>
        <dbReference type="SAM" id="MobiDB-lite"/>
    </source>
</evidence>
<dbReference type="CDD" id="cd05380">
    <property type="entry name" value="CAP_euk"/>
    <property type="match status" value="1"/>
</dbReference>
<dbReference type="InterPro" id="IPR034763">
    <property type="entry name" value="P14a_insect"/>
</dbReference>
<evidence type="ECO:0000256" key="4">
    <source>
        <dbReference type="ARBA" id="ARBA00022729"/>
    </source>
</evidence>
<dbReference type="PROSITE" id="PS01010">
    <property type="entry name" value="CRISP_2"/>
    <property type="match status" value="1"/>
</dbReference>
<dbReference type="InterPro" id="IPR001283">
    <property type="entry name" value="CRISP-related"/>
</dbReference>
<dbReference type="AlphaFoldDB" id="A0A6I9XIR3"/>
<dbReference type="PRINTS" id="PR00838">
    <property type="entry name" value="V5ALLERGEN"/>
</dbReference>
<dbReference type="SMART" id="SM00198">
    <property type="entry name" value="SCP"/>
    <property type="match status" value="1"/>
</dbReference>
<dbReference type="RefSeq" id="XP_011645541.1">
    <property type="nucleotide sequence ID" value="XM_011647239.1"/>
</dbReference>
<keyword evidence="9" id="KW-1185">Reference proteome</keyword>
<dbReference type="PIRSF" id="PIRSF038921">
    <property type="entry name" value="P14a"/>
    <property type="match status" value="1"/>
</dbReference>
<dbReference type="SUPFAM" id="SSF55797">
    <property type="entry name" value="PR-1-like"/>
    <property type="match status" value="1"/>
</dbReference>
<feature type="region of interest" description="Disordered" evidence="6">
    <location>
        <begin position="77"/>
        <end position="99"/>
    </location>
</feature>
<accession>A0A6I9XIR3</accession>
<keyword evidence="5" id="KW-1015">Disulfide bond</keyword>
<evidence type="ECO:0000313" key="10">
    <source>
        <dbReference type="RefSeq" id="XP_011645541.1"/>
    </source>
</evidence>
<dbReference type="InterPro" id="IPR014044">
    <property type="entry name" value="CAP_dom"/>
</dbReference>
<keyword evidence="3" id="KW-0964">Secreted</keyword>
<reference evidence="10" key="1">
    <citation type="submission" date="2025-08" db="UniProtKB">
        <authorList>
            <consortium name="RefSeq"/>
        </authorList>
    </citation>
    <scope>IDENTIFICATION</scope>
</reference>
<dbReference type="GO" id="GO:0005576">
    <property type="term" value="C:extracellular region"/>
    <property type="evidence" value="ECO:0007669"/>
    <property type="project" value="UniProtKB-SubCell"/>
</dbReference>
<dbReference type="KEGG" id="pbar:105432431"/>